<dbReference type="Gene3D" id="1.20.5.170">
    <property type="match status" value="1"/>
</dbReference>
<evidence type="ECO:0000256" key="4">
    <source>
        <dbReference type="ARBA" id="ARBA00022824"/>
    </source>
</evidence>
<feature type="region of interest" description="Disordered" evidence="15">
    <location>
        <begin position="51"/>
        <end position="126"/>
    </location>
</feature>
<keyword evidence="4" id="KW-0256">Endoplasmic reticulum</keyword>
<protein>
    <recommendedName>
        <fullName evidence="16">BZIP domain-containing protein</fullName>
    </recommendedName>
</protein>
<dbReference type="InterPro" id="IPR051381">
    <property type="entry name" value="CREB_ATF_subfamily"/>
</dbReference>
<dbReference type="GO" id="GO:0003677">
    <property type="term" value="F:DNA binding"/>
    <property type="evidence" value="ECO:0007669"/>
    <property type="project" value="UniProtKB-KW"/>
</dbReference>
<comment type="similarity">
    <text evidence="2">Belongs to the bZIP family. ATF subfamily.</text>
</comment>
<dbReference type="PANTHER" id="PTHR45996">
    <property type="entry name" value="AGAP001464-PB"/>
    <property type="match status" value="1"/>
</dbReference>
<dbReference type="GO" id="GO:0005789">
    <property type="term" value="C:endoplasmic reticulum membrane"/>
    <property type="evidence" value="ECO:0007669"/>
    <property type="project" value="UniProtKB-SubCell"/>
</dbReference>
<evidence type="ECO:0000256" key="13">
    <source>
        <dbReference type="ARBA" id="ARBA00023230"/>
    </source>
</evidence>
<dbReference type="SUPFAM" id="SSF57959">
    <property type="entry name" value="Leucine zipper domain"/>
    <property type="match status" value="1"/>
</dbReference>
<keyword evidence="14" id="KW-0539">Nucleus</keyword>
<dbReference type="Ensembl" id="ENSSSCT00030019828.1">
    <property type="protein sequence ID" value="ENSSSCP00030008831.1"/>
    <property type="gene ID" value="ENSSSCG00030014409.1"/>
</dbReference>
<comment type="subcellular location">
    <subcellularLocation>
        <location evidence="1">Endoplasmic reticulum membrane</location>
        <topology evidence="1">Single-pass type II membrane protein</topology>
    </subcellularLocation>
</comment>
<evidence type="ECO:0000256" key="6">
    <source>
        <dbReference type="ARBA" id="ARBA00022989"/>
    </source>
</evidence>
<evidence type="ECO:0000256" key="12">
    <source>
        <dbReference type="ARBA" id="ARBA00023180"/>
    </source>
</evidence>
<evidence type="ECO:0000256" key="2">
    <source>
        <dbReference type="ARBA" id="ARBA00009050"/>
    </source>
</evidence>
<keyword evidence="13" id="KW-0834">Unfolded protein response</keyword>
<dbReference type="InterPro" id="IPR046347">
    <property type="entry name" value="bZIP_sf"/>
</dbReference>
<evidence type="ECO:0000256" key="5">
    <source>
        <dbReference type="ARBA" id="ARBA00022968"/>
    </source>
</evidence>
<sequence length="369" mass="39271">VNGDLAIEKMASSASPMGPIDSLELLDLLFDRQDGILRHVELGEDWGRIEDQVLPGPDSDDFLNSILGSGDSAPSSPTWSPAASDSGISEDLPSDPQDTPPRSGVAATPSSYHTSESGKGPCPSYPPGPPCPARHLGPVASVAIDLEMWSPGLYAEEQAELADSPPRCNLTVKDLLLSGSSGDLQQHHLAPPHLLRPGTGHCQELVLTEDEKKLLAKEGITLPTQLPLTKYEERVLKKIRRKIRNKQSAQESRKKKKEYIDGLETRMSAFLVQPGQRMGEFTLESLAGEMDMGGQPGQEKSTHVSKIWSMNSRGGRKGLVGPGAGAGIQMSDHGNLDGGGGVAEKWMGCSVDIYQSKEGGSGGVPVVAQ</sequence>
<dbReference type="PROSITE" id="PS00036">
    <property type="entry name" value="BZIP_BASIC"/>
    <property type="match status" value="1"/>
</dbReference>
<keyword evidence="3" id="KW-0812">Transmembrane</keyword>
<evidence type="ECO:0000256" key="1">
    <source>
        <dbReference type="ARBA" id="ARBA00004648"/>
    </source>
</evidence>
<organism evidence="17 18">
    <name type="scientific">Sus scrofa</name>
    <name type="common">Pig</name>
    <dbReference type="NCBI Taxonomy" id="9823"/>
    <lineage>
        <taxon>Eukaryota</taxon>
        <taxon>Metazoa</taxon>
        <taxon>Chordata</taxon>
        <taxon>Craniata</taxon>
        <taxon>Vertebrata</taxon>
        <taxon>Euteleostomi</taxon>
        <taxon>Mammalia</taxon>
        <taxon>Eutheria</taxon>
        <taxon>Laurasiatheria</taxon>
        <taxon>Artiodactyla</taxon>
        <taxon>Suina</taxon>
        <taxon>Suidae</taxon>
        <taxon>Sus</taxon>
    </lineage>
</organism>
<evidence type="ECO:0000259" key="16">
    <source>
        <dbReference type="PROSITE" id="PS00036"/>
    </source>
</evidence>
<dbReference type="GO" id="GO:0003700">
    <property type="term" value="F:DNA-binding transcription factor activity"/>
    <property type="evidence" value="ECO:0007669"/>
    <property type="project" value="InterPro"/>
</dbReference>
<feature type="domain" description="BZIP" evidence="16">
    <location>
        <begin position="240"/>
        <end position="255"/>
    </location>
</feature>
<evidence type="ECO:0000256" key="10">
    <source>
        <dbReference type="ARBA" id="ARBA00023159"/>
    </source>
</evidence>
<evidence type="ECO:0000313" key="18">
    <source>
        <dbReference type="Proteomes" id="UP000694570"/>
    </source>
</evidence>
<keyword evidence="7" id="KW-0805">Transcription regulation</keyword>
<proteinExistence type="inferred from homology"/>
<evidence type="ECO:0000256" key="9">
    <source>
        <dbReference type="ARBA" id="ARBA00023136"/>
    </source>
</evidence>
<keyword evidence="6" id="KW-1133">Transmembrane helix</keyword>
<evidence type="ECO:0000256" key="7">
    <source>
        <dbReference type="ARBA" id="ARBA00023015"/>
    </source>
</evidence>
<feature type="compositionally biased region" description="Polar residues" evidence="15">
    <location>
        <begin position="108"/>
        <end position="117"/>
    </location>
</feature>
<dbReference type="CDD" id="cd14689">
    <property type="entry name" value="bZIP_CREB3"/>
    <property type="match status" value="1"/>
</dbReference>
<dbReference type="SMART" id="SM00338">
    <property type="entry name" value="BRLZ"/>
    <property type="match status" value="1"/>
</dbReference>
<evidence type="ECO:0000256" key="3">
    <source>
        <dbReference type="ARBA" id="ARBA00022692"/>
    </source>
</evidence>
<evidence type="ECO:0000313" key="17">
    <source>
        <dbReference type="Ensembl" id="ENSSSCP00030008831.1"/>
    </source>
</evidence>
<keyword evidence="12" id="KW-0325">Glycoprotein</keyword>
<dbReference type="PANTHER" id="PTHR45996:SF1">
    <property type="entry name" value="CYCLIC AMP-RESPONSIVE ELEMENT-BINDING PROTEIN 3-LIKE PROTEIN 3"/>
    <property type="match status" value="1"/>
</dbReference>
<dbReference type="AlphaFoldDB" id="A0A8D1C0K6"/>
<keyword evidence="5" id="KW-0735">Signal-anchor</keyword>
<evidence type="ECO:0000256" key="15">
    <source>
        <dbReference type="SAM" id="MobiDB-lite"/>
    </source>
</evidence>
<evidence type="ECO:0000256" key="14">
    <source>
        <dbReference type="ARBA" id="ARBA00023242"/>
    </source>
</evidence>
<dbReference type="InterPro" id="IPR004827">
    <property type="entry name" value="bZIP"/>
</dbReference>
<accession>A0A8D1C0K6</accession>
<keyword evidence="8" id="KW-0238">DNA-binding</keyword>
<evidence type="ECO:0000256" key="8">
    <source>
        <dbReference type="ARBA" id="ARBA00023125"/>
    </source>
</evidence>
<name>A0A8D1C0K6_PIG</name>
<dbReference type="GO" id="GO:0006986">
    <property type="term" value="P:response to unfolded protein"/>
    <property type="evidence" value="ECO:0007669"/>
    <property type="project" value="UniProtKB-KW"/>
</dbReference>
<keyword evidence="11" id="KW-0804">Transcription</keyword>
<dbReference type="Pfam" id="PF00170">
    <property type="entry name" value="bZIP_1"/>
    <property type="match status" value="1"/>
</dbReference>
<dbReference type="Proteomes" id="UP000694570">
    <property type="component" value="Unplaced"/>
</dbReference>
<keyword evidence="9" id="KW-0472">Membrane</keyword>
<evidence type="ECO:0000256" key="11">
    <source>
        <dbReference type="ARBA" id="ARBA00023163"/>
    </source>
</evidence>
<feature type="compositionally biased region" description="Low complexity" evidence="15">
    <location>
        <begin position="72"/>
        <end position="86"/>
    </location>
</feature>
<keyword evidence="10" id="KW-0010">Activator</keyword>
<reference evidence="17" key="1">
    <citation type="submission" date="2025-08" db="UniProtKB">
        <authorList>
            <consortium name="Ensembl"/>
        </authorList>
    </citation>
    <scope>IDENTIFICATION</scope>
</reference>